<gene>
    <name evidence="1" type="ORF">TorRG33x02_210050</name>
</gene>
<accession>A0A2P5ECA0</accession>
<comment type="caution">
    <text evidence="1">The sequence shown here is derived from an EMBL/GenBank/DDBJ whole genome shotgun (WGS) entry which is preliminary data.</text>
</comment>
<name>A0A2P5ECA0_TREOI</name>
<dbReference type="InParanoid" id="A0A2P5ECA0"/>
<evidence type="ECO:0000313" key="1">
    <source>
        <dbReference type="EMBL" id="PON83171.1"/>
    </source>
</evidence>
<dbReference type="AlphaFoldDB" id="A0A2P5ECA0"/>
<organism evidence="1 2">
    <name type="scientific">Trema orientale</name>
    <name type="common">Charcoal tree</name>
    <name type="synonym">Celtis orientalis</name>
    <dbReference type="NCBI Taxonomy" id="63057"/>
    <lineage>
        <taxon>Eukaryota</taxon>
        <taxon>Viridiplantae</taxon>
        <taxon>Streptophyta</taxon>
        <taxon>Embryophyta</taxon>
        <taxon>Tracheophyta</taxon>
        <taxon>Spermatophyta</taxon>
        <taxon>Magnoliopsida</taxon>
        <taxon>eudicotyledons</taxon>
        <taxon>Gunneridae</taxon>
        <taxon>Pentapetalae</taxon>
        <taxon>rosids</taxon>
        <taxon>fabids</taxon>
        <taxon>Rosales</taxon>
        <taxon>Cannabaceae</taxon>
        <taxon>Trema</taxon>
    </lineage>
</organism>
<sequence length="71" mass="7958">MNIIREAVTICYSLPLLGSAMRTLLHLFSSVNMTTLTKSSAFSEEDNNDFAAADNRAAQVHFRQVQHIRCT</sequence>
<dbReference type="EMBL" id="JXTC01000182">
    <property type="protein sequence ID" value="PON83171.1"/>
    <property type="molecule type" value="Genomic_DNA"/>
</dbReference>
<evidence type="ECO:0000313" key="2">
    <source>
        <dbReference type="Proteomes" id="UP000237000"/>
    </source>
</evidence>
<dbReference type="Proteomes" id="UP000237000">
    <property type="component" value="Unassembled WGS sequence"/>
</dbReference>
<dbReference type="OrthoDB" id="10320021at2759"/>
<keyword evidence="2" id="KW-1185">Reference proteome</keyword>
<protein>
    <submittedName>
        <fullName evidence="1">Uncharacterized protein</fullName>
    </submittedName>
</protein>
<reference evidence="2" key="1">
    <citation type="submission" date="2016-06" db="EMBL/GenBank/DDBJ databases">
        <title>Parallel loss of symbiosis genes in relatives of nitrogen-fixing non-legume Parasponia.</title>
        <authorList>
            <person name="Van Velzen R."/>
            <person name="Holmer R."/>
            <person name="Bu F."/>
            <person name="Rutten L."/>
            <person name="Van Zeijl A."/>
            <person name="Liu W."/>
            <person name="Santuari L."/>
            <person name="Cao Q."/>
            <person name="Sharma T."/>
            <person name="Shen D."/>
            <person name="Roswanjaya Y."/>
            <person name="Wardhani T."/>
            <person name="Kalhor M.S."/>
            <person name="Jansen J."/>
            <person name="Van den Hoogen J."/>
            <person name="Gungor B."/>
            <person name="Hartog M."/>
            <person name="Hontelez J."/>
            <person name="Verver J."/>
            <person name="Yang W.-C."/>
            <person name="Schijlen E."/>
            <person name="Repin R."/>
            <person name="Schilthuizen M."/>
            <person name="Schranz E."/>
            <person name="Heidstra R."/>
            <person name="Miyata K."/>
            <person name="Fedorova E."/>
            <person name="Kohlen W."/>
            <person name="Bisseling T."/>
            <person name="Smit S."/>
            <person name="Geurts R."/>
        </authorList>
    </citation>
    <scope>NUCLEOTIDE SEQUENCE [LARGE SCALE GENOMIC DNA]</scope>
    <source>
        <strain evidence="2">cv. RG33-2</strain>
    </source>
</reference>
<proteinExistence type="predicted"/>